<gene>
    <name evidence="1" type="ORF">HPLM_LOCUS20417</name>
</gene>
<keyword evidence="2" id="KW-1185">Reference proteome</keyword>
<dbReference type="Proteomes" id="UP000268014">
    <property type="component" value="Unassembled WGS sequence"/>
</dbReference>
<name>A0A0N4X7T3_HAEPC</name>
<sequence length="67" mass="7655">MLGTPFASANIYLGIITMDPRGEKLFELFTKNLRYVEECKSRLRSLNKKFDELTASDKKAELDAINV</sequence>
<dbReference type="EMBL" id="UZAF01022200">
    <property type="protein sequence ID" value="VDO83767.1"/>
    <property type="molecule type" value="Genomic_DNA"/>
</dbReference>
<evidence type="ECO:0000313" key="2">
    <source>
        <dbReference type="Proteomes" id="UP000268014"/>
    </source>
</evidence>
<accession>A0A0N4X7T3</accession>
<evidence type="ECO:0000313" key="3">
    <source>
        <dbReference type="WBParaSite" id="HPLM_0002042501-mRNA-1"/>
    </source>
</evidence>
<reference evidence="3" key="1">
    <citation type="submission" date="2017-02" db="UniProtKB">
        <authorList>
            <consortium name="WormBaseParasite"/>
        </authorList>
    </citation>
    <scope>IDENTIFICATION</scope>
</reference>
<dbReference type="WBParaSite" id="HPLM_0002042501-mRNA-1">
    <property type="protein sequence ID" value="HPLM_0002042501-mRNA-1"/>
    <property type="gene ID" value="HPLM_0002042501"/>
</dbReference>
<reference evidence="1 2" key="2">
    <citation type="submission" date="2018-11" db="EMBL/GenBank/DDBJ databases">
        <authorList>
            <consortium name="Pathogen Informatics"/>
        </authorList>
    </citation>
    <scope>NUCLEOTIDE SEQUENCE [LARGE SCALE GENOMIC DNA]</scope>
    <source>
        <strain evidence="1 2">MHpl1</strain>
    </source>
</reference>
<proteinExistence type="predicted"/>
<dbReference type="AlphaFoldDB" id="A0A0N4X7T3"/>
<organism evidence="3">
    <name type="scientific">Haemonchus placei</name>
    <name type="common">Barber's pole worm</name>
    <dbReference type="NCBI Taxonomy" id="6290"/>
    <lineage>
        <taxon>Eukaryota</taxon>
        <taxon>Metazoa</taxon>
        <taxon>Ecdysozoa</taxon>
        <taxon>Nematoda</taxon>
        <taxon>Chromadorea</taxon>
        <taxon>Rhabditida</taxon>
        <taxon>Rhabditina</taxon>
        <taxon>Rhabditomorpha</taxon>
        <taxon>Strongyloidea</taxon>
        <taxon>Trichostrongylidae</taxon>
        <taxon>Haemonchus</taxon>
    </lineage>
</organism>
<protein>
    <submittedName>
        <fullName evidence="3">ING domain-containing protein</fullName>
    </submittedName>
</protein>
<evidence type="ECO:0000313" key="1">
    <source>
        <dbReference type="EMBL" id="VDO83767.1"/>
    </source>
</evidence>